<dbReference type="RefSeq" id="WP_203242709.1">
    <property type="nucleotide sequence ID" value="NZ_JAFBRH010000003.1"/>
</dbReference>
<dbReference type="PROSITE" id="PS51257">
    <property type="entry name" value="PROKAR_LIPOPROTEIN"/>
    <property type="match status" value="1"/>
</dbReference>
<gene>
    <name evidence="2" type="ORF">JQV55_14045</name>
</gene>
<dbReference type="AlphaFoldDB" id="A0AAE3B7L5"/>
<organism evidence="2 3">
    <name type="scientific">Sulfitobacter geojensis</name>
    <dbReference type="NCBI Taxonomy" id="1342299"/>
    <lineage>
        <taxon>Bacteria</taxon>
        <taxon>Pseudomonadati</taxon>
        <taxon>Pseudomonadota</taxon>
        <taxon>Alphaproteobacteria</taxon>
        <taxon>Rhodobacterales</taxon>
        <taxon>Roseobacteraceae</taxon>
        <taxon>Sulfitobacter</taxon>
    </lineage>
</organism>
<feature type="chain" id="PRO_5041954925" description="Arginine transporter" evidence="1">
    <location>
        <begin position="28"/>
        <end position="118"/>
    </location>
</feature>
<comment type="caution">
    <text evidence="2">The sequence shown here is derived from an EMBL/GenBank/DDBJ whole genome shotgun (WGS) entry which is preliminary data.</text>
</comment>
<name>A0AAE3B7L5_9RHOB</name>
<evidence type="ECO:0000256" key="1">
    <source>
        <dbReference type="SAM" id="SignalP"/>
    </source>
</evidence>
<evidence type="ECO:0000313" key="2">
    <source>
        <dbReference type="EMBL" id="MBM1714690.1"/>
    </source>
</evidence>
<proteinExistence type="predicted"/>
<keyword evidence="3" id="KW-1185">Reference proteome</keyword>
<dbReference type="Proteomes" id="UP000732193">
    <property type="component" value="Unassembled WGS sequence"/>
</dbReference>
<dbReference type="EMBL" id="JAFBRM010000003">
    <property type="protein sequence ID" value="MBM1714690.1"/>
    <property type="molecule type" value="Genomic_DNA"/>
</dbReference>
<accession>A0AAE3B7L5</accession>
<protein>
    <recommendedName>
        <fullName evidence="4">Arginine transporter</fullName>
    </recommendedName>
</protein>
<reference evidence="2 3" key="1">
    <citation type="submission" date="2021-01" db="EMBL/GenBank/DDBJ databases">
        <title>Diatom-associated Roseobacters Show Island Model of Population Structure.</title>
        <authorList>
            <person name="Qu L."/>
            <person name="Feng X."/>
            <person name="Chen Y."/>
            <person name="Li L."/>
            <person name="Wang X."/>
            <person name="Hu Z."/>
            <person name="Wang H."/>
            <person name="Luo H."/>
        </authorList>
    </citation>
    <scope>NUCLEOTIDE SEQUENCE [LARGE SCALE GENOMIC DNA]</scope>
    <source>
        <strain evidence="2 3">TR60-84</strain>
    </source>
</reference>
<keyword evidence="1" id="KW-0732">Signal</keyword>
<sequence length="118" mass="12752">MVRLCVALVALLGLVACGGSRSPRAQAFDQVQFASGPIQKACQAQGRKQASRARCGCVQAVANRELSASDQRRGAKYFKDPHALQQVRQNQDSNAGNKRFWAAWKAYGQRAAQVCSGV</sequence>
<feature type="signal peptide" evidence="1">
    <location>
        <begin position="1"/>
        <end position="27"/>
    </location>
</feature>
<evidence type="ECO:0008006" key="4">
    <source>
        <dbReference type="Google" id="ProtNLM"/>
    </source>
</evidence>
<evidence type="ECO:0000313" key="3">
    <source>
        <dbReference type="Proteomes" id="UP000732193"/>
    </source>
</evidence>